<dbReference type="AlphaFoldDB" id="A0A1V9XVW1"/>
<evidence type="ECO:0000259" key="2">
    <source>
        <dbReference type="Pfam" id="PF23070"/>
    </source>
</evidence>
<reference evidence="3 4" key="1">
    <citation type="journal article" date="2017" name="Gigascience">
        <title>Draft genome of the honey bee ectoparasitic mite, Tropilaelaps mercedesae, is shaped by the parasitic life history.</title>
        <authorList>
            <person name="Dong X."/>
            <person name="Armstrong S.D."/>
            <person name="Xia D."/>
            <person name="Makepeace B.L."/>
            <person name="Darby A.C."/>
            <person name="Kadowaki T."/>
        </authorList>
    </citation>
    <scope>NUCLEOTIDE SEQUENCE [LARGE SCALE GENOMIC DNA]</scope>
    <source>
        <strain evidence="3">Wuxi-XJTLU</strain>
    </source>
</reference>
<evidence type="ECO:0000259" key="1">
    <source>
        <dbReference type="Pfam" id="PF23069"/>
    </source>
</evidence>
<proteinExistence type="predicted"/>
<feature type="domain" description="DUF7042" evidence="1">
    <location>
        <begin position="180"/>
        <end position="313"/>
    </location>
</feature>
<protein>
    <submittedName>
        <fullName evidence="3">Uncharacterized protein</fullName>
    </submittedName>
</protein>
<feature type="non-terminal residue" evidence="3">
    <location>
        <position position="1"/>
    </location>
</feature>
<comment type="caution">
    <text evidence="3">The sequence shown here is derived from an EMBL/GenBank/DDBJ whole genome shotgun (WGS) entry which is preliminary data.</text>
</comment>
<organism evidence="3 4">
    <name type="scientific">Tropilaelaps mercedesae</name>
    <dbReference type="NCBI Taxonomy" id="418985"/>
    <lineage>
        <taxon>Eukaryota</taxon>
        <taxon>Metazoa</taxon>
        <taxon>Ecdysozoa</taxon>
        <taxon>Arthropoda</taxon>
        <taxon>Chelicerata</taxon>
        <taxon>Arachnida</taxon>
        <taxon>Acari</taxon>
        <taxon>Parasitiformes</taxon>
        <taxon>Mesostigmata</taxon>
        <taxon>Gamasina</taxon>
        <taxon>Dermanyssoidea</taxon>
        <taxon>Laelapidae</taxon>
        <taxon>Tropilaelaps</taxon>
    </lineage>
</organism>
<dbReference type="OrthoDB" id="9979716at2759"/>
<dbReference type="InterPro" id="IPR055471">
    <property type="entry name" value="DUF7043"/>
</dbReference>
<accession>A0A1V9XVW1</accession>
<evidence type="ECO:0000313" key="3">
    <source>
        <dbReference type="EMBL" id="OQR77644.1"/>
    </source>
</evidence>
<feature type="domain" description="DUF7043" evidence="2">
    <location>
        <begin position="320"/>
        <end position="442"/>
    </location>
</feature>
<sequence>ASAGSEILVRKCWIIVRPSSCRKSTKSLTSTRSRALVPPFLIGLNNHGGQFLRRNQEWPESVGGGRMGDANAPKMTTAVQIDGGVNCAWPQLYARTASTSLPGRVPRELGPACDLESAALSRKERCYRGFIIHEKHPNVLQYRMSMCIDAAEQRPDASSVRYLIESDSPTVLLIRMNATPERCPLADQRYRFSYNRNHGECRSPPSSIDQCNLNNTRLMFRFQACAEVLGTEYSTEELTCIAGWREGNQRYFIGKMVNTKEFIRNHNDPAHYRCYMYQHDAHSSNTVYLAESADATCFGVYSAHEGSRVMKLHIVESPQPQCWFPLYMLEKDQKWPVWRKIDRNKGSSDPRVRVIFSTNLRELTISEDGEEDSRAVCMTQMKDYNRDEINGTFSYVVEYQQKCETSYRCLTFSRRSEHVIEMQMGSPASTVKEACYQPYYDKESRHFDTLYRAVPKKCLLHGTSLKVIGKTIFPLDECKNVGQTTTLGCVHKTSMAFYSSCGPYKSAKHFSCYGHYRRGNTTYMIVEEEGKGTQCFVYQRQDRFYTLTVHPHQCPQLSMSLARSGHEVLATSLGREDRSGGEAEMRLQILQGQSDCDNTLDNASRAAMASHAWPLQPASVVVTLMVLPTLRAFGPVTAVTPAWR</sequence>
<dbReference type="InParanoid" id="A0A1V9XVW1"/>
<keyword evidence="4" id="KW-1185">Reference proteome</keyword>
<dbReference type="InterPro" id="IPR055470">
    <property type="entry name" value="DUF7042"/>
</dbReference>
<dbReference type="PANTHER" id="PTHR22255:SF9">
    <property type="entry name" value="LP06548P"/>
    <property type="match status" value="1"/>
</dbReference>
<dbReference type="PANTHER" id="PTHR22255">
    <property type="entry name" value="LP06548P"/>
    <property type="match status" value="1"/>
</dbReference>
<evidence type="ECO:0000313" key="4">
    <source>
        <dbReference type="Proteomes" id="UP000192247"/>
    </source>
</evidence>
<dbReference type="STRING" id="418985.A0A1V9XVW1"/>
<name>A0A1V9XVW1_9ACAR</name>
<gene>
    <name evidence="3" type="ORF">BIW11_06944</name>
</gene>
<dbReference type="Proteomes" id="UP000192247">
    <property type="component" value="Unassembled WGS sequence"/>
</dbReference>
<dbReference type="Pfam" id="PF23069">
    <property type="entry name" value="DUF7042"/>
    <property type="match status" value="1"/>
</dbReference>
<dbReference type="EMBL" id="MNPL01003285">
    <property type="protein sequence ID" value="OQR77644.1"/>
    <property type="molecule type" value="Genomic_DNA"/>
</dbReference>
<dbReference type="Pfam" id="PF23070">
    <property type="entry name" value="DUF7043"/>
    <property type="match status" value="1"/>
</dbReference>